<organism evidence="3 4">
    <name type="scientific">Solanum pennellii</name>
    <name type="common">Tomato</name>
    <name type="synonym">Lycopersicon pennellii</name>
    <dbReference type="NCBI Taxonomy" id="28526"/>
    <lineage>
        <taxon>Eukaryota</taxon>
        <taxon>Viridiplantae</taxon>
        <taxon>Streptophyta</taxon>
        <taxon>Embryophyta</taxon>
        <taxon>Tracheophyta</taxon>
        <taxon>Spermatophyta</taxon>
        <taxon>Magnoliopsida</taxon>
        <taxon>eudicotyledons</taxon>
        <taxon>Gunneridae</taxon>
        <taxon>Pentapetalae</taxon>
        <taxon>asterids</taxon>
        <taxon>lamiids</taxon>
        <taxon>Solanales</taxon>
        <taxon>Solanaceae</taxon>
        <taxon>Solanoideae</taxon>
        <taxon>Solaneae</taxon>
        <taxon>Solanum</taxon>
        <taxon>Solanum subgen. Lycopersicon</taxon>
    </lineage>
</organism>
<dbReference type="PANTHER" id="PTHR33021:SF350">
    <property type="entry name" value="UCLACYANIN-2"/>
    <property type="match status" value="1"/>
</dbReference>
<protein>
    <submittedName>
        <fullName evidence="4">Mavicyanin</fullName>
    </submittedName>
</protein>
<dbReference type="SUPFAM" id="SSF49503">
    <property type="entry name" value="Cupredoxins"/>
    <property type="match status" value="1"/>
</dbReference>
<evidence type="ECO:0000256" key="1">
    <source>
        <dbReference type="SAM" id="SignalP"/>
    </source>
</evidence>
<name>A0ABM1FEA6_SOLPN</name>
<feature type="signal peptide" evidence="1">
    <location>
        <begin position="1"/>
        <end position="20"/>
    </location>
</feature>
<dbReference type="InterPro" id="IPR008972">
    <property type="entry name" value="Cupredoxin"/>
</dbReference>
<feature type="chain" id="PRO_5046806173" evidence="1">
    <location>
        <begin position="21"/>
        <end position="163"/>
    </location>
</feature>
<evidence type="ECO:0000259" key="2">
    <source>
        <dbReference type="PROSITE" id="PS51485"/>
    </source>
</evidence>
<dbReference type="InterPro" id="IPR039391">
    <property type="entry name" value="Phytocyanin-like"/>
</dbReference>
<reference evidence="3" key="1">
    <citation type="journal article" date="2014" name="Nat. Genet.">
        <title>The genome of the stress-tolerant wild tomato species Solanum pennellii.</title>
        <authorList>
            <person name="Bolger A."/>
            <person name="Scossa F."/>
            <person name="Bolger M.E."/>
            <person name="Lanz C."/>
            <person name="Maumus F."/>
            <person name="Tohge T."/>
            <person name="Quesneville H."/>
            <person name="Alseekh S."/>
            <person name="Sorensen I."/>
            <person name="Lichtenstein G."/>
            <person name="Fich E.A."/>
            <person name="Conte M."/>
            <person name="Keller H."/>
            <person name="Schneeberger K."/>
            <person name="Schwacke R."/>
            <person name="Ofner I."/>
            <person name="Vrebalov J."/>
            <person name="Xu Y."/>
            <person name="Osorio S."/>
            <person name="Aflitos S.A."/>
            <person name="Schijlen E."/>
            <person name="Jimenez-Gomez J.M."/>
            <person name="Ryngajllo M."/>
            <person name="Kimura S."/>
            <person name="Kumar R."/>
            <person name="Koenig D."/>
            <person name="Headland L.R."/>
            <person name="Maloof J.N."/>
            <person name="Sinha N."/>
            <person name="van Ham R.C."/>
            <person name="Lankhorst R.K."/>
            <person name="Mao L."/>
            <person name="Vogel A."/>
            <person name="Arsova B."/>
            <person name="Panstruga R."/>
            <person name="Fei Z."/>
            <person name="Rose J.K."/>
            <person name="Zamir D."/>
            <person name="Carrari F."/>
            <person name="Giovannoni J.J."/>
            <person name="Weigel D."/>
            <person name="Usadel B."/>
            <person name="Fernie A.R."/>
        </authorList>
    </citation>
    <scope>NUCLEOTIDE SEQUENCE [LARGE SCALE GENOMIC DNA]</scope>
    <source>
        <strain evidence="3">cv. LA0716</strain>
    </source>
</reference>
<keyword evidence="1" id="KW-0732">Signal</keyword>
<proteinExistence type="predicted"/>
<dbReference type="Gene3D" id="2.60.40.420">
    <property type="entry name" value="Cupredoxins - blue copper proteins"/>
    <property type="match status" value="1"/>
</dbReference>
<gene>
    <name evidence="4" type="primary">LOC107002253</name>
</gene>
<dbReference type="InterPro" id="IPR003245">
    <property type="entry name" value="Phytocyanin_dom"/>
</dbReference>
<dbReference type="PANTHER" id="PTHR33021">
    <property type="entry name" value="BLUE COPPER PROTEIN"/>
    <property type="match status" value="1"/>
</dbReference>
<sequence>MAFAAIFLFILFASPIMCYGKDHIVGGSDGWSQSGDYSTWASTQTFIVGDNLVFNYGGSHGVNVVSKDDYDNCNTGNALLSYTGGQNSIPLSSAGDMYFVCPTLNHCDTGMKLAIKVEGTSSATTPATPYGTKSMPHNAASGTFGTMSKMVFGFSLALFVFMG</sequence>
<dbReference type="Proteomes" id="UP000694930">
    <property type="component" value="Chromosome 10"/>
</dbReference>
<evidence type="ECO:0000313" key="3">
    <source>
        <dbReference type="Proteomes" id="UP000694930"/>
    </source>
</evidence>
<feature type="domain" description="Phytocyanin" evidence="2">
    <location>
        <begin position="21"/>
        <end position="119"/>
    </location>
</feature>
<accession>A0ABM1FEA6</accession>
<evidence type="ECO:0000313" key="4">
    <source>
        <dbReference type="RefSeq" id="XP_015055683.1"/>
    </source>
</evidence>
<dbReference type="PROSITE" id="PS51485">
    <property type="entry name" value="PHYTOCYANIN"/>
    <property type="match status" value="1"/>
</dbReference>
<dbReference type="RefSeq" id="XP_015055683.1">
    <property type="nucleotide sequence ID" value="XM_015200197.2"/>
</dbReference>
<dbReference type="GeneID" id="107002253"/>
<reference evidence="4" key="2">
    <citation type="submission" date="2025-08" db="UniProtKB">
        <authorList>
            <consortium name="RefSeq"/>
        </authorList>
    </citation>
    <scope>IDENTIFICATION</scope>
</reference>
<keyword evidence="3" id="KW-1185">Reference proteome</keyword>
<dbReference type="Pfam" id="PF02298">
    <property type="entry name" value="Cu_bind_like"/>
    <property type="match status" value="1"/>
</dbReference>
<dbReference type="CDD" id="cd04216">
    <property type="entry name" value="Phytocyanin"/>
    <property type="match status" value="1"/>
</dbReference>